<feature type="region of interest" description="Disordered" evidence="1">
    <location>
        <begin position="1"/>
        <end position="56"/>
    </location>
</feature>
<name>A0A8J6PHV9_9HYPH</name>
<dbReference type="AlphaFoldDB" id="A0A8J6PHV9"/>
<proteinExistence type="predicted"/>
<feature type="compositionally biased region" description="Basic and acidic residues" evidence="1">
    <location>
        <begin position="1"/>
        <end position="19"/>
    </location>
</feature>
<dbReference type="Proteomes" id="UP000643405">
    <property type="component" value="Unassembled WGS sequence"/>
</dbReference>
<gene>
    <name evidence="2" type="ORF">ICI42_06915</name>
</gene>
<protein>
    <submittedName>
        <fullName evidence="2">Uncharacterized protein</fullName>
    </submittedName>
</protein>
<comment type="caution">
    <text evidence="2">The sequence shown here is derived from an EMBL/GenBank/DDBJ whole genome shotgun (WGS) entry which is preliminary data.</text>
</comment>
<dbReference type="RefSeq" id="WP_188163830.1">
    <property type="nucleotide sequence ID" value="NZ_JACVVX010000002.1"/>
</dbReference>
<dbReference type="EMBL" id="JACVVX010000002">
    <property type="protein sequence ID" value="MBD0414378.1"/>
    <property type="molecule type" value="Genomic_DNA"/>
</dbReference>
<evidence type="ECO:0000313" key="2">
    <source>
        <dbReference type="EMBL" id="MBD0414378.1"/>
    </source>
</evidence>
<organism evidence="2 3">
    <name type="scientific">Oryzicola mucosus</name>
    <dbReference type="NCBI Taxonomy" id="2767425"/>
    <lineage>
        <taxon>Bacteria</taxon>
        <taxon>Pseudomonadati</taxon>
        <taxon>Pseudomonadota</taxon>
        <taxon>Alphaproteobacteria</taxon>
        <taxon>Hyphomicrobiales</taxon>
        <taxon>Phyllobacteriaceae</taxon>
        <taxon>Oryzicola</taxon>
    </lineage>
</organism>
<accession>A0A8J6PHV9</accession>
<evidence type="ECO:0000313" key="3">
    <source>
        <dbReference type="Proteomes" id="UP000643405"/>
    </source>
</evidence>
<sequence length="56" mass="6059">MPGPKETDSNKTDARPVDKDDLEEELEEGLEDSFPASDPVSVTFTSIPGAPKPKKD</sequence>
<keyword evidence="3" id="KW-1185">Reference proteome</keyword>
<evidence type="ECO:0000256" key="1">
    <source>
        <dbReference type="SAM" id="MobiDB-lite"/>
    </source>
</evidence>
<feature type="compositionally biased region" description="Acidic residues" evidence="1">
    <location>
        <begin position="20"/>
        <end position="31"/>
    </location>
</feature>
<reference evidence="2" key="1">
    <citation type="submission" date="2020-09" db="EMBL/GenBank/DDBJ databases">
        <title>Genome seq and assembly of Tianweitania sp.</title>
        <authorList>
            <person name="Chhetri G."/>
        </authorList>
    </citation>
    <scope>NUCLEOTIDE SEQUENCE</scope>
    <source>
        <strain evidence="2">Rool2</strain>
    </source>
</reference>